<protein>
    <submittedName>
        <fullName evidence="9">MFS transporter</fullName>
    </submittedName>
</protein>
<feature type="transmembrane region" description="Helical" evidence="7">
    <location>
        <begin position="198"/>
        <end position="217"/>
    </location>
</feature>
<dbReference type="PANTHER" id="PTHR42718:SF49">
    <property type="entry name" value="EXPORT PROTEIN"/>
    <property type="match status" value="1"/>
</dbReference>
<gene>
    <name evidence="9" type="ORF">CFB84_09460</name>
</gene>
<dbReference type="SUPFAM" id="SSF103473">
    <property type="entry name" value="MFS general substrate transporter"/>
    <property type="match status" value="1"/>
</dbReference>
<feature type="transmembrane region" description="Helical" evidence="7">
    <location>
        <begin position="54"/>
        <end position="71"/>
    </location>
</feature>
<keyword evidence="5 7" id="KW-1133">Transmembrane helix</keyword>
<dbReference type="EMBL" id="NKFA01000003">
    <property type="protein sequence ID" value="OXI49090.1"/>
    <property type="molecule type" value="Genomic_DNA"/>
</dbReference>
<feature type="transmembrane region" description="Helical" evidence="7">
    <location>
        <begin position="295"/>
        <end position="317"/>
    </location>
</feature>
<feature type="transmembrane region" description="Helical" evidence="7">
    <location>
        <begin position="78"/>
        <end position="101"/>
    </location>
</feature>
<evidence type="ECO:0000313" key="10">
    <source>
        <dbReference type="Proteomes" id="UP000214600"/>
    </source>
</evidence>
<dbReference type="Gene3D" id="1.20.1250.20">
    <property type="entry name" value="MFS general substrate transporter like domains"/>
    <property type="match status" value="2"/>
</dbReference>
<dbReference type="Proteomes" id="UP000214600">
    <property type="component" value="Unassembled WGS sequence"/>
</dbReference>
<keyword evidence="6 7" id="KW-0472">Membrane</keyword>
<accession>A0A228J3A0</accession>
<dbReference type="GO" id="GO:0022857">
    <property type="term" value="F:transmembrane transporter activity"/>
    <property type="evidence" value="ECO:0007669"/>
    <property type="project" value="InterPro"/>
</dbReference>
<feature type="transmembrane region" description="Helical" evidence="7">
    <location>
        <begin position="480"/>
        <end position="499"/>
    </location>
</feature>
<evidence type="ECO:0000256" key="1">
    <source>
        <dbReference type="ARBA" id="ARBA00003279"/>
    </source>
</evidence>
<feature type="transmembrane region" description="Helical" evidence="7">
    <location>
        <begin position="223"/>
        <end position="245"/>
    </location>
</feature>
<dbReference type="InterPro" id="IPR036259">
    <property type="entry name" value="MFS_trans_sf"/>
</dbReference>
<feature type="domain" description="Major facilitator superfamily (MFS) profile" evidence="8">
    <location>
        <begin position="12"/>
        <end position="505"/>
    </location>
</feature>
<proteinExistence type="inferred from homology"/>
<evidence type="ECO:0000256" key="5">
    <source>
        <dbReference type="ARBA" id="ARBA00022989"/>
    </source>
</evidence>
<evidence type="ECO:0000256" key="4">
    <source>
        <dbReference type="ARBA" id="ARBA00022692"/>
    </source>
</evidence>
<dbReference type="InterPro" id="IPR020846">
    <property type="entry name" value="MFS_dom"/>
</dbReference>
<comment type="function">
    <text evidence="1">Resistance to tetracycline by an active tetracycline efflux. This is an energy-dependent process that decreases the accumulation of the antibiotic in whole cells. This protein functions as a metal-tetracycline/H(+) antiporter.</text>
</comment>
<evidence type="ECO:0000313" key="9">
    <source>
        <dbReference type="EMBL" id="OXI49090.1"/>
    </source>
</evidence>
<comment type="subcellular location">
    <subcellularLocation>
        <location evidence="2">Membrane</location>
        <topology evidence="2">Multi-pass membrane protein</topology>
    </subcellularLocation>
</comment>
<dbReference type="PRINTS" id="PR01035">
    <property type="entry name" value="TCRTETA"/>
</dbReference>
<feature type="transmembrane region" description="Helical" evidence="7">
    <location>
        <begin position="402"/>
        <end position="424"/>
    </location>
</feature>
<feature type="transmembrane region" description="Helical" evidence="7">
    <location>
        <begin position="167"/>
        <end position="186"/>
    </location>
</feature>
<dbReference type="InterPro" id="IPR001958">
    <property type="entry name" value="Tet-R_TetA/multi-R_MdtG-like"/>
</dbReference>
<feature type="transmembrane region" description="Helical" evidence="7">
    <location>
        <begin position="12"/>
        <end position="34"/>
    </location>
</feature>
<reference evidence="9 10" key="2">
    <citation type="submission" date="2017-08" db="EMBL/GenBank/DDBJ databases">
        <title>WGS of novel Burkholderia cepaca complex species.</title>
        <authorList>
            <person name="Lipuma J."/>
            <person name="Spilker T."/>
        </authorList>
    </citation>
    <scope>NUCLEOTIDE SEQUENCE [LARGE SCALE GENOMIC DNA]</scope>
    <source>
        <strain evidence="9 10">AU17325</strain>
    </source>
</reference>
<feature type="transmembrane region" description="Helical" evidence="7">
    <location>
        <begin position="354"/>
        <end position="381"/>
    </location>
</feature>
<dbReference type="Pfam" id="PF07690">
    <property type="entry name" value="MFS_1"/>
    <property type="match status" value="1"/>
</dbReference>
<evidence type="ECO:0000256" key="2">
    <source>
        <dbReference type="ARBA" id="ARBA00004141"/>
    </source>
</evidence>
<feature type="transmembrane region" description="Helical" evidence="7">
    <location>
        <begin position="138"/>
        <end position="161"/>
    </location>
</feature>
<dbReference type="RefSeq" id="WP_089450534.1">
    <property type="nucleotide sequence ID" value="NZ_NKFA01000003.1"/>
</dbReference>
<name>A0A228J3A0_9BURK</name>
<dbReference type="PROSITE" id="PS50850">
    <property type="entry name" value="MFS"/>
    <property type="match status" value="1"/>
</dbReference>
<feature type="transmembrane region" description="Helical" evidence="7">
    <location>
        <begin position="329"/>
        <end position="348"/>
    </location>
</feature>
<dbReference type="InterPro" id="IPR011701">
    <property type="entry name" value="MFS"/>
</dbReference>
<evidence type="ECO:0000256" key="6">
    <source>
        <dbReference type="ARBA" id="ARBA00023136"/>
    </source>
</evidence>
<feature type="transmembrane region" description="Helical" evidence="7">
    <location>
        <begin position="266"/>
        <end position="289"/>
    </location>
</feature>
<keyword evidence="4 7" id="KW-0812">Transmembrane</keyword>
<comment type="caution">
    <text evidence="9">The sequence shown here is derived from an EMBL/GenBank/DDBJ whole genome shotgun (WGS) entry which is preliminary data.</text>
</comment>
<dbReference type="GO" id="GO:0016020">
    <property type="term" value="C:membrane"/>
    <property type="evidence" value="ECO:0007669"/>
    <property type="project" value="UniProtKB-SubCell"/>
</dbReference>
<dbReference type="PANTHER" id="PTHR42718">
    <property type="entry name" value="MAJOR FACILITATOR SUPERFAMILY MULTIDRUG TRANSPORTER MFSC"/>
    <property type="match status" value="1"/>
</dbReference>
<reference evidence="10" key="1">
    <citation type="submission" date="2017-06" db="EMBL/GenBank/DDBJ databases">
        <authorList>
            <person name="LiPuma J."/>
            <person name="Spilker T."/>
        </authorList>
    </citation>
    <scope>NUCLEOTIDE SEQUENCE [LARGE SCALE GENOMIC DNA]</scope>
    <source>
        <strain evidence="10">AU17325</strain>
    </source>
</reference>
<dbReference type="CDD" id="cd17321">
    <property type="entry name" value="MFS_MMR_MDR_like"/>
    <property type="match status" value="1"/>
</dbReference>
<feature type="transmembrane region" description="Helical" evidence="7">
    <location>
        <begin position="107"/>
        <end position="126"/>
    </location>
</feature>
<sequence length="522" mass="55567">MFISDTRKHAVVLTAVSLAGVMFHLEISSVPVILPTLQTVLHGDFKSMQWVMNAYTIACTTVLMVTGTLADRYGRKRMFVLSLAWFAVTSLMCGLAQSMSFLIVSRFLQGLGGGAMIISQIAVLSHQFQTGRARSRAFAIWGLVFGIGLGLGPLVGGLIVALSNWRWIFLIHVLLAGLTGVLVFNHVEESRNRHETKLDLAGLFTLVLAVLGATFFITQGSSAGFTGSMGVLLAATISLVAFIVIEFRHPQPMFDFSVFRIRPLSGALVGSIAMNVSFWPLNIYLPIYFQGALGYTPVVAGACLLAYTLPTLVMPPLAERLMLRYNPRLIIPAGLFTIGLGLFLIRIGSGAANAGWLTAIPGCLVAGCGLGFTNTTVTNTVTGSISSDRAGMAAGIDMSARLITFAINIALMGSILSQSIFAYLKSAWPGAPDGLQLRALTEVIATGNLAHLAQFAPVLPTLDPSGRITHDALVHGFGSVMLYGGLAAWLLAAVSFAIFGPASSSARVVDVNWNPDDDKELN</sequence>
<evidence type="ECO:0000259" key="8">
    <source>
        <dbReference type="PROSITE" id="PS50850"/>
    </source>
</evidence>
<evidence type="ECO:0000256" key="3">
    <source>
        <dbReference type="ARBA" id="ARBA00007520"/>
    </source>
</evidence>
<comment type="similarity">
    <text evidence="3">Belongs to the major facilitator superfamily. TCR/Tet family.</text>
</comment>
<dbReference type="AlphaFoldDB" id="A0A228J3A0"/>
<dbReference type="InterPro" id="IPR005829">
    <property type="entry name" value="Sugar_transporter_CS"/>
</dbReference>
<dbReference type="OrthoDB" id="9807274at2"/>
<organism evidence="9 10">
    <name type="scientific">Burkholderia aenigmatica</name>
    <dbReference type="NCBI Taxonomy" id="2015348"/>
    <lineage>
        <taxon>Bacteria</taxon>
        <taxon>Pseudomonadati</taxon>
        <taxon>Pseudomonadota</taxon>
        <taxon>Betaproteobacteria</taxon>
        <taxon>Burkholderiales</taxon>
        <taxon>Burkholderiaceae</taxon>
        <taxon>Burkholderia</taxon>
        <taxon>Burkholderia cepacia complex</taxon>
    </lineage>
</organism>
<dbReference type="PROSITE" id="PS00216">
    <property type="entry name" value="SUGAR_TRANSPORT_1"/>
    <property type="match status" value="1"/>
</dbReference>
<evidence type="ECO:0000256" key="7">
    <source>
        <dbReference type="SAM" id="Phobius"/>
    </source>
</evidence>